<dbReference type="OrthoDB" id="7860571at2759"/>
<proteinExistence type="predicted"/>
<evidence type="ECO:0000313" key="1">
    <source>
        <dbReference type="EMBL" id="ALC42952.1"/>
    </source>
</evidence>
<gene>
    <name evidence="1" type="ORF">Dbus_chr3Lg118</name>
</gene>
<feature type="non-terminal residue" evidence="1">
    <location>
        <position position="183"/>
    </location>
</feature>
<dbReference type="EMBL" id="CP012525">
    <property type="protein sequence ID" value="ALC42952.1"/>
    <property type="molecule type" value="Genomic_DNA"/>
</dbReference>
<dbReference type="AlphaFoldDB" id="A0A0M4EFD3"/>
<sequence length="183" mass="21644">MDALRKKFSSLFNRSMPLGDQPVRVCEEPKTTDVAQLMQLQQQQQQQQQSQAQQSADEADLREIPNVQLQSQPKQLQLHTTEVTLDLNRALHNDHNERIIPPINYKMEFINFIEHNAPQGFAQKLNDMLPYLGLSFISWPTYWLWRSFRWHEKRRSERIALYIQRTFQHAKLMQLAILATGLF</sequence>
<keyword evidence="2" id="KW-1185">Reference proteome</keyword>
<protein>
    <submittedName>
        <fullName evidence="1">CG32298</fullName>
    </submittedName>
</protein>
<reference evidence="1 2" key="1">
    <citation type="submission" date="2015-08" db="EMBL/GenBank/DDBJ databases">
        <title>Ancestral chromatin configuration constrains chromatin evolution on differentiating sex chromosomes in Drosophila.</title>
        <authorList>
            <person name="Zhou Q."/>
            <person name="Bachtrog D."/>
        </authorList>
    </citation>
    <scope>NUCLEOTIDE SEQUENCE [LARGE SCALE GENOMIC DNA]</scope>
    <source>
        <tissue evidence="1">Whole larvae</tissue>
    </source>
</reference>
<organism evidence="1 2">
    <name type="scientific">Drosophila busckii</name>
    <name type="common">Fruit fly</name>
    <dbReference type="NCBI Taxonomy" id="30019"/>
    <lineage>
        <taxon>Eukaryota</taxon>
        <taxon>Metazoa</taxon>
        <taxon>Ecdysozoa</taxon>
        <taxon>Arthropoda</taxon>
        <taxon>Hexapoda</taxon>
        <taxon>Insecta</taxon>
        <taxon>Pterygota</taxon>
        <taxon>Neoptera</taxon>
        <taxon>Endopterygota</taxon>
        <taxon>Diptera</taxon>
        <taxon>Brachycera</taxon>
        <taxon>Muscomorpha</taxon>
        <taxon>Ephydroidea</taxon>
        <taxon>Drosophilidae</taxon>
        <taxon>Drosophila</taxon>
    </lineage>
</organism>
<dbReference type="OMA" id="APINYEM"/>
<evidence type="ECO:0000313" key="2">
    <source>
        <dbReference type="Proteomes" id="UP000494163"/>
    </source>
</evidence>
<name>A0A0M4EFD3_DROBS</name>
<accession>A0A0M4EFD3</accession>
<dbReference type="Proteomes" id="UP000494163">
    <property type="component" value="Chromosome 3L"/>
</dbReference>